<accession>A0A9P9IV96</accession>
<protein>
    <submittedName>
        <fullName evidence="2">Uncharacterized protein</fullName>
    </submittedName>
</protein>
<dbReference type="OrthoDB" id="3437607at2759"/>
<gene>
    <name evidence="2" type="ORF">B0J13DRAFT_91604</name>
</gene>
<sequence length="389" mass="43098">MLRVKPTIITLTHTELKEFERRLRYRYYLGEKHGLSVSHGVAHSSDSHLPTDACSPELTVGGEHDLATPRLNDRNRWRFLGSEPSSENPEPISAHDIRSSVAFDQRLPRLRTMRRGESIHRQVVIAEDDTGAVVQSDAPRRLQGSSEELPNRLQTFDLPLRSAVSSPISTPPRTPAETGQSNDMLHSRRRHFLPHADGTPADYDVGSNPANPLTSHGPQVQPRVGHAMPIAHSPSAQVRGYRRRTSTPDSPRAARTRRPHSAEGIRVHFDTRVATSREIPVYNDGGSTTEQPQTPRHLPEARHQSRFDGSYTAPVRERRERTVAETTSVDGRGSQARRAGSPSGLQRPGFEGLYGGIENAEEDWPVGDRHADGDTMRAREGQGSVSLNG</sequence>
<organism evidence="2 3">
    <name type="scientific">Dactylonectria estremocensis</name>
    <dbReference type="NCBI Taxonomy" id="1079267"/>
    <lineage>
        <taxon>Eukaryota</taxon>
        <taxon>Fungi</taxon>
        <taxon>Dikarya</taxon>
        <taxon>Ascomycota</taxon>
        <taxon>Pezizomycotina</taxon>
        <taxon>Sordariomycetes</taxon>
        <taxon>Hypocreomycetidae</taxon>
        <taxon>Hypocreales</taxon>
        <taxon>Nectriaceae</taxon>
        <taxon>Dactylonectria</taxon>
    </lineage>
</organism>
<reference evidence="2" key="1">
    <citation type="journal article" date="2021" name="Nat. Commun.">
        <title>Genetic determinants of endophytism in the Arabidopsis root mycobiome.</title>
        <authorList>
            <person name="Mesny F."/>
            <person name="Miyauchi S."/>
            <person name="Thiergart T."/>
            <person name="Pickel B."/>
            <person name="Atanasova L."/>
            <person name="Karlsson M."/>
            <person name="Huettel B."/>
            <person name="Barry K.W."/>
            <person name="Haridas S."/>
            <person name="Chen C."/>
            <person name="Bauer D."/>
            <person name="Andreopoulos W."/>
            <person name="Pangilinan J."/>
            <person name="LaButti K."/>
            <person name="Riley R."/>
            <person name="Lipzen A."/>
            <person name="Clum A."/>
            <person name="Drula E."/>
            <person name="Henrissat B."/>
            <person name="Kohler A."/>
            <person name="Grigoriev I.V."/>
            <person name="Martin F.M."/>
            <person name="Hacquard S."/>
        </authorList>
    </citation>
    <scope>NUCLEOTIDE SEQUENCE</scope>
    <source>
        <strain evidence="2">MPI-CAGE-AT-0021</strain>
    </source>
</reference>
<evidence type="ECO:0000256" key="1">
    <source>
        <dbReference type="SAM" id="MobiDB-lite"/>
    </source>
</evidence>
<evidence type="ECO:0000313" key="2">
    <source>
        <dbReference type="EMBL" id="KAH7134822.1"/>
    </source>
</evidence>
<feature type="region of interest" description="Disordered" evidence="1">
    <location>
        <begin position="163"/>
        <end position="183"/>
    </location>
</feature>
<feature type="compositionally biased region" description="Basic and acidic residues" evidence="1">
    <location>
        <begin position="260"/>
        <end position="271"/>
    </location>
</feature>
<feature type="compositionally biased region" description="Basic and acidic residues" evidence="1">
    <location>
        <begin position="297"/>
        <end position="306"/>
    </location>
</feature>
<dbReference type="EMBL" id="JAGMUU010000017">
    <property type="protein sequence ID" value="KAH7134822.1"/>
    <property type="molecule type" value="Genomic_DNA"/>
</dbReference>
<name>A0A9P9IV96_9HYPO</name>
<comment type="caution">
    <text evidence="2">The sequence shown here is derived from an EMBL/GenBank/DDBJ whole genome shotgun (WGS) entry which is preliminary data.</text>
</comment>
<dbReference type="AlphaFoldDB" id="A0A9P9IV96"/>
<keyword evidence="3" id="KW-1185">Reference proteome</keyword>
<evidence type="ECO:0000313" key="3">
    <source>
        <dbReference type="Proteomes" id="UP000717696"/>
    </source>
</evidence>
<feature type="region of interest" description="Disordered" evidence="1">
    <location>
        <begin position="232"/>
        <end position="389"/>
    </location>
</feature>
<feature type="compositionally biased region" description="Basic and acidic residues" evidence="1">
    <location>
        <begin position="366"/>
        <end position="380"/>
    </location>
</feature>
<feature type="compositionally biased region" description="Polar residues" evidence="1">
    <location>
        <begin position="285"/>
        <end position="294"/>
    </location>
</feature>
<dbReference type="Proteomes" id="UP000717696">
    <property type="component" value="Unassembled WGS sequence"/>
</dbReference>
<proteinExistence type="predicted"/>